<dbReference type="InterPro" id="IPR009875">
    <property type="entry name" value="PilZ_domain"/>
</dbReference>
<dbReference type="Proteomes" id="UP000782519">
    <property type="component" value="Unassembled WGS sequence"/>
</dbReference>
<protein>
    <submittedName>
        <fullName evidence="2">PilZ domain-containing protein</fullName>
    </submittedName>
</protein>
<evidence type="ECO:0000313" key="2">
    <source>
        <dbReference type="EMBL" id="MBI5132341.1"/>
    </source>
</evidence>
<dbReference type="EMBL" id="JACRJB010000066">
    <property type="protein sequence ID" value="MBI5132341.1"/>
    <property type="molecule type" value="Genomic_DNA"/>
</dbReference>
<name>A0A933S0W3_RHOPL</name>
<evidence type="ECO:0000259" key="1">
    <source>
        <dbReference type="Pfam" id="PF07238"/>
    </source>
</evidence>
<dbReference type="Gene3D" id="2.40.10.220">
    <property type="entry name" value="predicted glycosyltransferase like domains"/>
    <property type="match status" value="1"/>
</dbReference>
<comment type="caution">
    <text evidence="2">The sequence shown here is derived from an EMBL/GenBank/DDBJ whole genome shotgun (WGS) entry which is preliminary data.</text>
</comment>
<proteinExistence type="predicted"/>
<gene>
    <name evidence="2" type="ORF">HZA66_23110</name>
</gene>
<dbReference type="AlphaFoldDB" id="A0A933S0W3"/>
<evidence type="ECO:0000313" key="3">
    <source>
        <dbReference type="Proteomes" id="UP000782519"/>
    </source>
</evidence>
<reference evidence="2" key="1">
    <citation type="submission" date="2020-07" db="EMBL/GenBank/DDBJ databases">
        <title>Huge and variable diversity of episymbiotic CPR bacteria and DPANN archaea in groundwater ecosystems.</title>
        <authorList>
            <person name="He C.Y."/>
            <person name="Keren R."/>
            <person name="Whittaker M."/>
            <person name="Farag I.F."/>
            <person name="Doudna J."/>
            <person name="Cate J.H.D."/>
            <person name="Banfield J.F."/>
        </authorList>
    </citation>
    <scope>NUCLEOTIDE SEQUENCE</scope>
    <source>
        <strain evidence="2">NC_groundwater_1818_Pr3_B-0.1um_66_35</strain>
    </source>
</reference>
<feature type="domain" description="PilZ" evidence="1">
    <location>
        <begin position="8"/>
        <end position="84"/>
    </location>
</feature>
<dbReference type="Pfam" id="PF07238">
    <property type="entry name" value="PilZ"/>
    <property type="match status" value="1"/>
</dbReference>
<organism evidence="2 3">
    <name type="scientific">Rhodopseudomonas palustris</name>
    <dbReference type="NCBI Taxonomy" id="1076"/>
    <lineage>
        <taxon>Bacteria</taxon>
        <taxon>Pseudomonadati</taxon>
        <taxon>Pseudomonadota</taxon>
        <taxon>Alphaproteobacteria</taxon>
        <taxon>Hyphomicrobiales</taxon>
        <taxon>Nitrobacteraceae</taxon>
        <taxon>Rhodopseudomonas</taxon>
    </lineage>
</organism>
<accession>A0A933S0W3</accession>
<dbReference type="SUPFAM" id="SSF141371">
    <property type="entry name" value="PilZ domain-like"/>
    <property type="match status" value="1"/>
</dbReference>
<sequence length="85" mass="9364">MAKERKKREARKSVRQSGWITLDGGFAARPCEVIDLSTSGAKLTLAEAVSLGPKLRLAFSRDARTGRNCEVVWRRGTTIGVKFVT</sequence>
<dbReference type="GO" id="GO:0035438">
    <property type="term" value="F:cyclic-di-GMP binding"/>
    <property type="evidence" value="ECO:0007669"/>
    <property type="project" value="InterPro"/>
</dbReference>